<dbReference type="GO" id="GO:0097038">
    <property type="term" value="C:perinuclear endoplasmic reticulum"/>
    <property type="evidence" value="ECO:0007669"/>
    <property type="project" value="TreeGrafter"/>
</dbReference>
<feature type="compositionally biased region" description="Polar residues" evidence="13">
    <location>
        <begin position="472"/>
        <end position="488"/>
    </location>
</feature>
<keyword evidence="15" id="KW-1185">Reference proteome</keyword>
<dbReference type="GO" id="GO:0015485">
    <property type="term" value="F:cholesterol binding"/>
    <property type="evidence" value="ECO:0007669"/>
    <property type="project" value="TreeGrafter"/>
</dbReference>
<evidence type="ECO:0000256" key="13">
    <source>
        <dbReference type="SAM" id="MobiDB-lite"/>
    </source>
</evidence>
<name>A0AAJ7X3H7_PETMA</name>
<keyword evidence="9" id="KW-0256">Endoplasmic reticulum</keyword>
<feature type="compositionally biased region" description="Low complexity" evidence="13">
    <location>
        <begin position="1"/>
        <end position="15"/>
    </location>
</feature>
<evidence type="ECO:0000256" key="3">
    <source>
        <dbReference type="ARBA" id="ARBA00004586"/>
    </source>
</evidence>
<dbReference type="Gene3D" id="2.40.160.120">
    <property type="match status" value="1"/>
</dbReference>
<dbReference type="SUPFAM" id="SSF144000">
    <property type="entry name" value="Oxysterol-binding protein-like"/>
    <property type="match status" value="1"/>
</dbReference>
<feature type="region of interest" description="Disordered" evidence="13">
    <location>
        <begin position="441"/>
        <end position="494"/>
    </location>
</feature>
<dbReference type="InterPro" id="IPR001849">
    <property type="entry name" value="PH_domain"/>
</dbReference>
<evidence type="ECO:0000256" key="12">
    <source>
        <dbReference type="ARBA" id="ARBA00023136"/>
    </source>
</evidence>
<dbReference type="InterPro" id="IPR037239">
    <property type="entry name" value="OSBP_sf"/>
</dbReference>
<evidence type="ECO:0000256" key="9">
    <source>
        <dbReference type="ARBA" id="ARBA00022824"/>
    </source>
</evidence>
<feature type="domain" description="PH" evidence="14">
    <location>
        <begin position="54"/>
        <end position="149"/>
    </location>
</feature>
<dbReference type="SMART" id="SM00233">
    <property type="entry name" value="PH"/>
    <property type="match status" value="1"/>
</dbReference>
<keyword evidence="8" id="KW-0597">Phosphoprotein</keyword>
<dbReference type="Proteomes" id="UP001318040">
    <property type="component" value="Chromosome 2"/>
</dbReference>
<dbReference type="PANTHER" id="PTHR10972">
    <property type="entry name" value="OXYSTEROL-BINDING PROTEIN-RELATED"/>
    <property type="match status" value="1"/>
</dbReference>
<dbReference type="GO" id="GO:0120015">
    <property type="term" value="F:sterol transfer activity"/>
    <property type="evidence" value="ECO:0007669"/>
    <property type="project" value="UniProtKB-ARBA"/>
</dbReference>
<evidence type="ECO:0000313" key="15">
    <source>
        <dbReference type="Proteomes" id="UP001318040"/>
    </source>
</evidence>
<accession>A0AAJ7X3H7</accession>
<dbReference type="GO" id="GO:0031965">
    <property type="term" value="C:nuclear membrane"/>
    <property type="evidence" value="ECO:0007669"/>
    <property type="project" value="TreeGrafter"/>
</dbReference>
<dbReference type="GO" id="GO:0005886">
    <property type="term" value="C:plasma membrane"/>
    <property type="evidence" value="ECO:0007669"/>
    <property type="project" value="UniProtKB-SubCell"/>
</dbReference>
<evidence type="ECO:0000313" key="16">
    <source>
        <dbReference type="RefSeq" id="XP_032819688.1"/>
    </source>
</evidence>
<dbReference type="Gene3D" id="3.30.70.3490">
    <property type="match status" value="1"/>
</dbReference>
<keyword evidence="5" id="KW-0813">Transport</keyword>
<dbReference type="InterPro" id="IPR000648">
    <property type="entry name" value="Oxysterol-bd"/>
</dbReference>
<dbReference type="GO" id="GO:0006699">
    <property type="term" value="P:bile acid biosynthetic process"/>
    <property type="evidence" value="ECO:0007669"/>
    <property type="project" value="UniProtKB-ARBA"/>
</dbReference>
<feature type="compositionally biased region" description="Acidic residues" evidence="13">
    <location>
        <begin position="450"/>
        <end position="467"/>
    </location>
</feature>
<dbReference type="GO" id="GO:0005829">
    <property type="term" value="C:cytosol"/>
    <property type="evidence" value="ECO:0007669"/>
    <property type="project" value="UniProtKB-SubCell"/>
</dbReference>
<organism evidence="15 17">
    <name type="scientific">Petromyzon marinus</name>
    <name type="common">Sea lamprey</name>
    <dbReference type="NCBI Taxonomy" id="7757"/>
    <lineage>
        <taxon>Eukaryota</taxon>
        <taxon>Metazoa</taxon>
        <taxon>Chordata</taxon>
        <taxon>Craniata</taxon>
        <taxon>Vertebrata</taxon>
        <taxon>Cyclostomata</taxon>
        <taxon>Hyperoartia</taxon>
        <taxon>Petromyzontiformes</taxon>
        <taxon>Petromyzontidae</taxon>
        <taxon>Petromyzon</taxon>
    </lineage>
</organism>
<keyword evidence="11" id="KW-0446">Lipid-binding</keyword>
<evidence type="ECO:0000256" key="8">
    <source>
        <dbReference type="ARBA" id="ARBA00022553"/>
    </source>
</evidence>
<keyword evidence="6" id="KW-1003">Cell membrane</keyword>
<dbReference type="InterPro" id="IPR041680">
    <property type="entry name" value="PH_8"/>
</dbReference>
<proteinExistence type="inferred from homology"/>
<dbReference type="PROSITE" id="PS50003">
    <property type="entry name" value="PH_DOMAIN"/>
    <property type="match status" value="1"/>
</dbReference>
<dbReference type="InterPro" id="IPR011993">
    <property type="entry name" value="PH-like_dom_sf"/>
</dbReference>
<dbReference type="FunFam" id="2.30.29.30:FF:000011">
    <property type="entry name" value="Oxysterol-binding protein"/>
    <property type="match status" value="1"/>
</dbReference>
<keyword evidence="12" id="KW-0472">Membrane</keyword>
<evidence type="ECO:0000313" key="17">
    <source>
        <dbReference type="RefSeq" id="XP_032819697.1"/>
    </source>
</evidence>
<comment type="subcellular location">
    <subcellularLocation>
        <location evidence="1">Cell membrane</location>
    </subcellularLocation>
    <subcellularLocation>
        <location evidence="2">Cytoplasm</location>
        <location evidence="2">Cytosol</location>
    </subcellularLocation>
    <subcellularLocation>
        <location evidence="3">Endoplasmic reticulum membrane</location>
    </subcellularLocation>
</comment>
<protein>
    <submittedName>
        <fullName evidence="16 17">Oxysterol-binding protein-related protein 6-like isoform X1</fullName>
    </submittedName>
</protein>
<comment type="similarity">
    <text evidence="4">Belongs to the OSBP family.</text>
</comment>
<dbReference type="KEGG" id="pmrn:116947738"/>
<dbReference type="CDD" id="cd13287">
    <property type="entry name" value="PH_ORP3_ORP6_ORP7"/>
    <property type="match status" value="1"/>
</dbReference>
<feature type="compositionally biased region" description="Polar residues" evidence="13">
    <location>
        <begin position="274"/>
        <end position="291"/>
    </location>
</feature>
<evidence type="ECO:0000256" key="7">
    <source>
        <dbReference type="ARBA" id="ARBA00022490"/>
    </source>
</evidence>
<dbReference type="SUPFAM" id="SSF50729">
    <property type="entry name" value="PH domain-like"/>
    <property type="match status" value="1"/>
</dbReference>
<dbReference type="Gene3D" id="2.30.29.30">
    <property type="entry name" value="Pleckstrin-homology domain (PH domain)/Phosphotyrosine-binding domain (PTB)"/>
    <property type="match status" value="1"/>
</dbReference>
<keyword evidence="7" id="KW-0963">Cytoplasm</keyword>
<dbReference type="FunFam" id="2.40.160.120:FF:000001">
    <property type="entry name" value="Oxysterol-binding protein"/>
    <property type="match status" value="1"/>
</dbReference>
<dbReference type="RefSeq" id="XP_032819688.1">
    <property type="nucleotide sequence ID" value="XM_032963797.1"/>
</dbReference>
<feature type="region of interest" description="Disordered" evidence="13">
    <location>
        <begin position="1"/>
        <end position="36"/>
    </location>
</feature>
<evidence type="ECO:0000256" key="6">
    <source>
        <dbReference type="ARBA" id="ARBA00022475"/>
    </source>
</evidence>
<evidence type="ECO:0000256" key="4">
    <source>
        <dbReference type="ARBA" id="ARBA00008842"/>
    </source>
</evidence>
<sequence length="879" mass="99187">MSKSASSESRGSAGSQPPAQGKSSSSQRDSQQDDGEVWEVVDGMSECQGSLTPPVRKEGCLHKKRKWPLKGWHQRFFTLDNGILKYAKTPIDVQRGRLHGSMDLGLSVMSIKRKAGCIDLDNEESIYHLKTKSKEHFEQWVSSLRHHRQHRQFSISMAPSVDGDTPVCAVAGQRRQSSLHRQASLGPQARLAAGWYHDSQDMEKCDRDLLHCQSGLGNMEQMLHSLESLHKSQSATSFSDIQAACLENGKKEKRVSRRWRAKSSLKDNKPLLQVPNSMPTSPLRSHASNPNLASAGSDAVLANYSTSLSDGLNISPEHGRLCQDFYSLAQRVHTSLCAVYMALSSEREKGKKLEQESLGAGAAVHLMTLRKSLSQAVALNVELTNRLSRIHIESNLSELIAAPAGAELATERPMLGRPLLAQLSESQLSVSEGEFYDAQEVLRSSSSSEATDDDDSSISDDVSDTISEDTGSRASFKSQQSNAPSNPETFDGNREFQTGRRMHLPAPAADTSSIGLWDILRKNIGKDLSKVAMPVELNEPLNVLQRLCEEMEYSDLLDRAADTDDPAQRMVLVATFAVSTYASTISRAGGKPFNPVLGETYECIREDRGFRFIAEQVSHHPPISVCHCDSKKFVLWQDVRLKNKFWGKSMEIIPVGTVNVKLLKYGDEYEWNKVTSCIHNIMGGQRWIEHYGEVIIKNKKSNVCQCKINFIKASYWSSEANQVQGTVMDQNGRVLHRLFGKWNEGMYCGAQRSARCIWRPGSLPQDHELYYGFTRFAIELNELDPVLRPHLPPTDTRFRPDQRFLEEGNMESAQREKLRIEEFQREKRRLMEDKNILYTPRFFRKNITQDSREEWLMNNTYWELRKDPGFSKIDNPILW</sequence>
<feature type="region of interest" description="Disordered" evidence="13">
    <location>
        <begin position="256"/>
        <end position="291"/>
    </location>
</feature>
<reference evidence="16 17" key="1">
    <citation type="submission" date="2025-04" db="UniProtKB">
        <authorList>
            <consortium name="RefSeq"/>
        </authorList>
    </citation>
    <scope>IDENTIFICATION</scope>
    <source>
        <tissue evidence="16 17">Sperm</tissue>
    </source>
</reference>
<evidence type="ECO:0000256" key="2">
    <source>
        <dbReference type="ARBA" id="ARBA00004514"/>
    </source>
</evidence>
<dbReference type="AlphaFoldDB" id="A0AAJ7X3H7"/>
<dbReference type="GO" id="GO:0005789">
    <property type="term" value="C:endoplasmic reticulum membrane"/>
    <property type="evidence" value="ECO:0007669"/>
    <property type="project" value="UniProtKB-SubCell"/>
</dbReference>
<evidence type="ECO:0000259" key="14">
    <source>
        <dbReference type="PROSITE" id="PS50003"/>
    </source>
</evidence>
<evidence type="ECO:0000256" key="1">
    <source>
        <dbReference type="ARBA" id="ARBA00004236"/>
    </source>
</evidence>
<dbReference type="RefSeq" id="XP_032819697.1">
    <property type="nucleotide sequence ID" value="XM_032963806.1"/>
</dbReference>
<evidence type="ECO:0000256" key="10">
    <source>
        <dbReference type="ARBA" id="ARBA00023055"/>
    </source>
</evidence>
<dbReference type="Pfam" id="PF15409">
    <property type="entry name" value="PH_8"/>
    <property type="match status" value="1"/>
</dbReference>
<evidence type="ECO:0000256" key="11">
    <source>
        <dbReference type="ARBA" id="ARBA00023121"/>
    </source>
</evidence>
<dbReference type="Pfam" id="PF01237">
    <property type="entry name" value="Oxysterol_BP"/>
    <property type="match status" value="1"/>
</dbReference>
<keyword evidence="10" id="KW-0445">Lipid transport</keyword>
<dbReference type="FunFam" id="3.30.70.3490:FF:000002">
    <property type="entry name" value="Oxysterol-binding protein"/>
    <property type="match status" value="1"/>
</dbReference>
<evidence type="ECO:0000256" key="5">
    <source>
        <dbReference type="ARBA" id="ARBA00022448"/>
    </source>
</evidence>
<gene>
    <name evidence="16 17" type="primary">LOC116947738</name>
</gene>
<dbReference type="PANTHER" id="PTHR10972:SF203">
    <property type="entry name" value="OXYSTEROL-BINDING PROTEIN HOMOLOG 3"/>
    <property type="match status" value="1"/>
</dbReference>